<keyword evidence="1" id="KW-0812">Transmembrane</keyword>
<name>A0A410T610_9CAUD</name>
<keyword evidence="1" id="KW-1133">Transmembrane helix</keyword>
<dbReference type="Proteomes" id="UP000289271">
    <property type="component" value="Segment"/>
</dbReference>
<evidence type="ECO:0000313" key="2">
    <source>
        <dbReference type="EMBL" id="QAU04404.1"/>
    </source>
</evidence>
<proteinExistence type="predicted"/>
<protein>
    <submittedName>
        <fullName evidence="2">Uncharacterized protein</fullName>
    </submittedName>
</protein>
<evidence type="ECO:0000313" key="3">
    <source>
        <dbReference type="Proteomes" id="UP000289271"/>
    </source>
</evidence>
<dbReference type="RefSeq" id="YP_009824903.1">
    <property type="nucleotide sequence ID" value="NC_048208.1"/>
</dbReference>
<keyword evidence="1" id="KW-0472">Membrane</keyword>
<dbReference type="EMBL" id="MK372342">
    <property type="protein sequence ID" value="QAU04404.1"/>
    <property type="molecule type" value="Genomic_DNA"/>
</dbReference>
<dbReference type="KEGG" id="vg:55016486"/>
<keyword evidence="3" id="KW-1185">Reference proteome</keyword>
<sequence>MHNQLMMGDVLYQTMPWLIWSLGFMIVYMIASFADDDKEEIKE</sequence>
<accession>A0A410T610</accession>
<organism evidence="2 3">
    <name type="scientific">Escherichia phage vB_EcoS_IME542</name>
    <dbReference type="NCBI Taxonomy" id="2507711"/>
    <lineage>
        <taxon>Viruses</taxon>
        <taxon>Duplodnaviria</taxon>
        <taxon>Heunggongvirae</taxon>
        <taxon>Uroviricota</taxon>
        <taxon>Caudoviricetes</taxon>
        <taxon>Drexlerviridae</taxon>
        <taxon>Braunvirinae</taxon>
        <taxon>Christensenvirus</taxon>
        <taxon>Christensenvirus IME542</taxon>
    </lineage>
</organism>
<reference evidence="2 3" key="1">
    <citation type="submission" date="2019-01" db="EMBL/GenBank/DDBJ databases">
        <title>The whole genome sequence of IME542.</title>
        <authorList>
            <person name="Li P."/>
            <person name="Tong Y."/>
            <person name="Wang J."/>
        </authorList>
    </citation>
    <scope>NUCLEOTIDE SEQUENCE [LARGE SCALE GENOMIC DNA]</scope>
</reference>
<evidence type="ECO:0000256" key="1">
    <source>
        <dbReference type="SAM" id="Phobius"/>
    </source>
</evidence>
<dbReference type="GeneID" id="55016486"/>
<feature type="transmembrane region" description="Helical" evidence="1">
    <location>
        <begin position="15"/>
        <end position="34"/>
    </location>
</feature>